<dbReference type="Pfam" id="PF02518">
    <property type="entry name" value="HATPase_c"/>
    <property type="match status" value="1"/>
</dbReference>
<evidence type="ECO:0000313" key="10">
    <source>
        <dbReference type="Proteomes" id="UP000016160"/>
    </source>
</evidence>
<dbReference type="CDD" id="cd16917">
    <property type="entry name" value="HATPase_UhpB-NarQ-NarX-like"/>
    <property type="match status" value="1"/>
</dbReference>
<dbReference type="eggNOG" id="COG4585">
    <property type="taxonomic scope" value="Bacteria"/>
</dbReference>
<evidence type="ECO:0000256" key="3">
    <source>
        <dbReference type="ARBA" id="ARBA00022679"/>
    </source>
</evidence>
<evidence type="ECO:0000256" key="2">
    <source>
        <dbReference type="ARBA" id="ARBA00012438"/>
    </source>
</evidence>
<keyword evidence="3" id="KW-0808">Transferase</keyword>
<dbReference type="RefSeq" id="WP_148304635.1">
    <property type="nucleotide sequence ID" value="NZ_HG315671.1"/>
</dbReference>
<dbReference type="PANTHER" id="PTHR24421:SF10">
    <property type="entry name" value="NITRATE_NITRITE SENSOR PROTEIN NARQ"/>
    <property type="match status" value="1"/>
</dbReference>
<gene>
    <name evidence="9" type="ORF">BN863_31560</name>
</gene>
<evidence type="ECO:0000256" key="7">
    <source>
        <dbReference type="SAM" id="Phobius"/>
    </source>
</evidence>
<dbReference type="SMART" id="SM00387">
    <property type="entry name" value="HATPase_c"/>
    <property type="match status" value="1"/>
</dbReference>
<keyword evidence="5" id="KW-0902">Two-component regulatory system</keyword>
<dbReference type="PROSITE" id="PS50109">
    <property type="entry name" value="HIS_KIN"/>
    <property type="match status" value="1"/>
</dbReference>
<dbReference type="Gene3D" id="1.20.5.1930">
    <property type="match status" value="1"/>
</dbReference>
<keyword evidence="10" id="KW-1185">Reference proteome</keyword>
<comment type="catalytic activity">
    <reaction evidence="1">
        <text>ATP + protein L-histidine = ADP + protein N-phospho-L-histidine.</text>
        <dbReference type="EC" id="2.7.13.3"/>
    </reaction>
</comment>
<sequence length="662" mass="76734">MYFCIYNVEIIAQNKTSDSIENLLLKSTNPTEFSFESRFLFAKQAQQYSNQLKLDSLSLISTIQIARLYEERGIYDLFLSTSHKNLREAKRLGDSLSMATVNHNIANYYFKRSVDSAYNYFHKAEKIYRALNDDYNTASTLLGIAVIQKNEKDFIGSEVTSVEGITLLDNLPDSEQVTRKKAYLYNNLGLVFDQLEQFDDAINYHNKSLELKRSLKGDNSETINNSKNNLALAYKNSGAYSIALNYYEDILSNKSLKKKRPDIYALVLDNYAHTQYLNNDEDQVLKLYLEALHICDSINSSYNSIMINQHLAEFYNDRKQMDSARYYAYNAKELSKDYHNDDFLESLLLLSRIEVDSIAVKHYKDYIHLNDSLQKSERNVRNKFARIRYETKEIELKNKKITQERLSFMLLSVGLLLTSFLIIVIISQRNKNKSLQFKQRQQQANEEIYNLMLSQQDKVDEARTLEKRRISEELHDGILGRLFGTRLSLDSLNASKTNDAIETRSNYIDELKSIEAEIRKVSHDLNTDFVSNSGYIDIVKTLLEKQSIAYDIKCDLKYEDNINWEDISNKTKIHFYRIIQEALQNTYKHAKADYITIDFYKKDDDICLDICDNGVGFDLSKSKKGIGLKNMSSRVNEIEGFLTVKSNINEGTKISIRTPLNN</sequence>
<evidence type="ECO:0000313" key="9">
    <source>
        <dbReference type="EMBL" id="CDF80868.1"/>
    </source>
</evidence>
<dbReference type="EC" id="2.7.13.3" evidence="2"/>
<keyword evidence="7" id="KW-0812">Transmembrane</keyword>
<dbReference type="InterPro" id="IPR005467">
    <property type="entry name" value="His_kinase_dom"/>
</dbReference>
<name>T2KQT6_FORAG</name>
<dbReference type="EMBL" id="HG315671">
    <property type="protein sequence ID" value="CDF80868.1"/>
    <property type="molecule type" value="Genomic_DNA"/>
</dbReference>
<reference evidence="9 10" key="1">
    <citation type="journal article" date="2013" name="Appl. Environ. Microbiol.">
        <title>The genome of the alga-associated marine flavobacterium Formosa agariphila KMM 3901T reveals a broad potential for degradation of algal polysaccharides.</title>
        <authorList>
            <person name="Mann A.J."/>
            <person name="Hahnke R.L."/>
            <person name="Huang S."/>
            <person name="Werner J."/>
            <person name="Xing P."/>
            <person name="Barbeyron T."/>
            <person name="Huettel B."/>
            <person name="Stueber K."/>
            <person name="Reinhardt R."/>
            <person name="Harder J."/>
            <person name="Gloeckner F.O."/>
            <person name="Amann R.I."/>
            <person name="Teeling H."/>
        </authorList>
    </citation>
    <scope>NUCLEOTIDE SEQUENCE [LARGE SCALE GENOMIC DNA]</scope>
    <source>
        <strain evidence="10">DSM 15362 / KCTC 12365 / LMG 23005 / KMM 3901</strain>
    </source>
</reference>
<dbReference type="Gene3D" id="3.30.565.10">
    <property type="entry name" value="Histidine kinase-like ATPase, C-terminal domain"/>
    <property type="match status" value="1"/>
</dbReference>
<accession>T2KQT6</accession>
<dbReference type="InterPro" id="IPR011990">
    <property type="entry name" value="TPR-like_helical_dom_sf"/>
</dbReference>
<evidence type="ECO:0000259" key="8">
    <source>
        <dbReference type="PROSITE" id="PS50109"/>
    </source>
</evidence>
<keyword evidence="7" id="KW-0472">Membrane</keyword>
<dbReference type="SUPFAM" id="SSF48452">
    <property type="entry name" value="TPR-like"/>
    <property type="match status" value="2"/>
</dbReference>
<dbReference type="PANTHER" id="PTHR24421">
    <property type="entry name" value="NITRATE/NITRITE SENSOR PROTEIN NARX-RELATED"/>
    <property type="match status" value="1"/>
</dbReference>
<dbReference type="Pfam" id="PF13424">
    <property type="entry name" value="TPR_12"/>
    <property type="match status" value="1"/>
</dbReference>
<dbReference type="InterPro" id="IPR050482">
    <property type="entry name" value="Sensor_HK_TwoCompSys"/>
</dbReference>
<dbReference type="HOGENOM" id="CLU_000445_106_0_10"/>
<dbReference type="OrthoDB" id="977000at2"/>
<dbReference type="STRING" id="1347342.BN863_31560"/>
<evidence type="ECO:0000256" key="4">
    <source>
        <dbReference type="ARBA" id="ARBA00022777"/>
    </source>
</evidence>
<dbReference type="Proteomes" id="UP000016160">
    <property type="component" value="Chromosome"/>
</dbReference>
<keyword evidence="6" id="KW-0802">TPR repeat</keyword>
<dbReference type="InterPro" id="IPR019734">
    <property type="entry name" value="TPR_rpt"/>
</dbReference>
<evidence type="ECO:0000256" key="6">
    <source>
        <dbReference type="PROSITE-ProRule" id="PRU00339"/>
    </source>
</evidence>
<keyword evidence="7" id="KW-1133">Transmembrane helix</keyword>
<dbReference type="GO" id="GO:0000160">
    <property type="term" value="P:phosphorelay signal transduction system"/>
    <property type="evidence" value="ECO:0007669"/>
    <property type="project" value="UniProtKB-KW"/>
</dbReference>
<dbReference type="PATRIC" id="fig|1347342.6.peg.3175"/>
<feature type="transmembrane region" description="Helical" evidence="7">
    <location>
        <begin position="406"/>
        <end position="426"/>
    </location>
</feature>
<dbReference type="eggNOG" id="COG0457">
    <property type="taxonomic scope" value="Bacteria"/>
</dbReference>
<evidence type="ECO:0000256" key="1">
    <source>
        <dbReference type="ARBA" id="ARBA00000085"/>
    </source>
</evidence>
<feature type="repeat" description="TPR" evidence="6">
    <location>
        <begin position="182"/>
        <end position="215"/>
    </location>
</feature>
<dbReference type="PROSITE" id="PS50005">
    <property type="entry name" value="TPR"/>
    <property type="match status" value="1"/>
</dbReference>
<dbReference type="GO" id="GO:0004673">
    <property type="term" value="F:protein histidine kinase activity"/>
    <property type="evidence" value="ECO:0007669"/>
    <property type="project" value="UniProtKB-EC"/>
</dbReference>
<evidence type="ECO:0000256" key="5">
    <source>
        <dbReference type="ARBA" id="ARBA00023012"/>
    </source>
</evidence>
<organism evidence="9 10">
    <name type="scientific">Formosa agariphila (strain DSM 15362 / KCTC 12365 / LMG 23005 / KMM 3901 / M-2Alg 35-1)</name>
    <dbReference type="NCBI Taxonomy" id="1347342"/>
    <lineage>
        <taxon>Bacteria</taxon>
        <taxon>Pseudomonadati</taxon>
        <taxon>Bacteroidota</taxon>
        <taxon>Flavobacteriia</taxon>
        <taxon>Flavobacteriales</taxon>
        <taxon>Flavobacteriaceae</taxon>
        <taxon>Formosa</taxon>
    </lineage>
</organism>
<protein>
    <recommendedName>
        <fullName evidence="2">histidine kinase</fullName>
        <ecNumber evidence="2">2.7.13.3</ecNumber>
    </recommendedName>
</protein>
<dbReference type="SMART" id="SM00028">
    <property type="entry name" value="TPR"/>
    <property type="match status" value="3"/>
</dbReference>
<dbReference type="SUPFAM" id="SSF55874">
    <property type="entry name" value="ATPase domain of HSP90 chaperone/DNA topoisomerase II/histidine kinase"/>
    <property type="match status" value="1"/>
</dbReference>
<keyword evidence="4 9" id="KW-0418">Kinase</keyword>
<proteinExistence type="predicted"/>
<dbReference type="InterPro" id="IPR003594">
    <property type="entry name" value="HATPase_dom"/>
</dbReference>
<feature type="domain" description="Histidine kinase" evidence="8">
    <location>
        <begin position="575"/>
        <end position="662"/>
    </location>
</feature>
<dbReference type="Gene3D" id="1.25.40.10">
    <property type="entry name" value="Tetratricopeptide repeat domain"/>
    <property type="match status" value="1"/>
</dbReference>
<dbReference type="InterPro" id="IPR036890">
    <property type="entry name" value="HATPase_C_sf"/>
</dbReference>
<dbReference type="AlphaFoldDB" id="T2KQT6"/>